<name>A0A9E7DJ67_9FIRM</name>
<evidence type="ECO:0000256" key="7">
    <source>
        <dbReference type="ARBA" id="ARBA00022833"/>
    </source>
</evidence>
<comment type="cofactor">
    <cofactor evidence="1 10">
        <name>Zn(2+)</name>
        <dbReference type="ChEBI" id="CHEBI:29105"/>
    </cofactor>
</comment>
<dbReference type="GO" id="GO:0006508">
    <property type="term" value="P:proteolysis"/>
    <property type="evidence" value="ECO:0007669"/>
    <property type="project" value="UniProtKB-KW"/>
</dbReference>
<keyword evidence="3 9" id="KW-0031">Aminopeptidase</keyword>
<gene>
    <name evidence="11" type="ORF">M1R53_06905</name>
</gene>
<protein>
    <recommendedName>
        <fullName evidence="10">M18 family aminopeptidase</fullName>
        <ecNumber evidence="10">3.4.11.-</ecNumber>
    </recommendedName>
</protein>
<sequence length="460" mass="50971">MAEKISWLNLSNDVLENITSYNEEYKDFLSKAKTERLAVKKIIRMAEANGFKDAEKLIEKGTKIKKGDKLYFNNKEKSVLLFVIGEKKLEDGMRVVGAHIDSPRLDLKQNPLYEASELAFLKTHYYGGVKKYQWTTIPLALHGVVYTKDLKKVEISIGEDDDDPVFTITDLLIHLSREQMQKKLAEGILGEQLNVLIGTIPLESEDDDKSNRVKANVMRIIKEKYGIEEEDFKVAEIEVVPAGKARDLGIDRSMIFSYGQDDRVCAFAGLKGILDMKDNKYTALAMFMDKEEVGSQGNTGMASYVLENALHELAALEGDYSALTVRRCLKNSWVLSADVTAGYDPNFDSVYEKTNSAVLGGGIAIAKYTGSGGKGGCNDANAEFLRDVRDIFDKAGVAWQTGELGRVDAGGGGTIAYLLSKYGAEVVDCGTAVLNMHAPNEITSKFDTYMSYKAYKAFFE</sequence>
<keyword evidence="7 9" id="KW-0862">Zinc</keyword>
<dbReference type="EMBL" id="CP096649">
    <property type="protein sequence ID" value="UQK58965.1"/>
    <property type="molecule type" value="Genomic_DNA"/>
</dbReference>
<dbReference type="GO" id="GO:0005737">
    <property type="term" value="C:cytoplasm"/>
    <property type="evidence" value="ECO:0007669"/>
    <property type="project" value="UniProtKB-ARBA"/>
</dbReference>
<dbReference type="InterPro" id="IPR001948">
    <property type="entry name" value="Peptidase_M18"/>
</dbReference>
<dbReference type="RefSeq" id="WP_249242500.1">
    <property type="nucleotide sequence ID" value="NZ_CP096649.1"/>
</dbReference>
<evidence type="ECO:0000256" key="4">
    <source>
        <dbReference type="ARBA" id="ARBA00022670"/>
    </source>
</evidence>
<accession>A0A9E7DJ67</accession>
<dbReference type="PRINTS" id="PR00932">
    <property type="entry name" value="AMINO1PTASE"/>
</dbReference>
<reference evidence="11" key="1">
    <citation type="submission" date="2022-04" db="EMBL/GenBank/DDBJ databases">
        <title>Complete genome sequences of Ezakiella coagulans and Fenollaria massiliensis.</title>
        <authorList>
            <person name="France M.T."/>
            <person name="Clifford J."/>
            <person name="Narina S."/>
            <person name="Rutt L."/>
            <person name="Ravel J."/>
        </authorList>
    </citation>
    <scope>NUCLEOTIDE SEQUENCE</scope>
    <source>
        <strain evidence="11">C0061C2</strain>
    </source>
</reference>
<evidence type="ECO:0000256" key="3">
    <source>
        <dbReference type="ARBA" id="ARBA00022438"/>
    </source>
</evidence>
<dbReference type="SUPFAM" id="SSF101821">
    <property type="entry name" value="Aminopeptidase/glucanase lid domain"/>
    <property type="match status" value="1"/>
</dbReference>
<keyword evidence="4 9" id="KW-0645">Protease</keyword>
<dbReference type="GO" id="GO:0008237">
    <property type="term" value="F:metallopeptidase activity"/>
    <property type="evidence" value="ECO:0007669"/>
    <property type="project" value="UniProtKB-KW"/>
</dbReference>
<dbReference type="FunFam" id="2.30.250.10:FF:000006">
    <property type="entry name" value="Probable M18 family aminopeptidase 1"/>
    <property type="match status" value="1"/>
</dbReference>
<dbReference type="InterPro" id="IPR023358">
    <property type="entry name" value="Peptidase_M18_dom2"/>
</dbReference>
<dbReference type="Gene3D" id="3.40.630.10">
    <property type="entry name" value="Zn peptidases"/>
    <property type="match status" value="1"/>
</dbReference>
<evidence type="ECO:0000256" key="1">
    <source>
        <dbReference type="ARBA" id="ARBA00001947"/>
    </source>
</evidence>
<evidence type="ECO:0000313" key="12">
    <source>
        <dbReference type="Proteomes" id="UP000831151"/>
    </source>
</evidence>
<proteinExistence type="inferred from homology"/>
<comment type="similarity">
    <text evidence="2 9">Belongs to the peptidase M18 family.</text>
</comment>
<dbReference type="EC" id="3.4.11.-" evidence="10"/>
<keyword evidence="6 9" id="KW-0378">Hydrolase</keyword>
<dbReference type="GO" id="GO:0004177">
    <property type="term" value="F:aminopeptidase activity"/>
    <property type="evidence" value="ECO:0007669"/>
    <property type="project" value="UniProtKB-KW"/>
</dbReference>
<evidence type="ECO:0000256" key="8">
    <source>
        <dbReference type="ARBA" id="ARBA00023049"/>
    </source>
</evidence>
<dbReference type="KEGG" id="fms:M1R53_06905"/>
<evidence type="ECO:0000256" key="9">
    <source>
        <dbReference type="RuleBase" id="RU004386"/>
    </source>
</evidence>
<keyword evidence="8 9" id="KW-0482">Metalloprotease</keyword>
<dbReference type="AlphaFoldDB" id="A0A9E7DJ67"/>
<organism evidence="11 12">
    <name type="scientific">Fenollaria massiliensis</name>
    <dbReference type="NCBI Taxonomy" id="938288"/>
    <lineage>
        <taxon>Bacteria</taxon>
        <taxon>Bacillati</taxon>
        <taxon>Bacillota</taxon>
        <taxon>Clostridia</taxon>
        <taxon>Eubacteriales</taxon>
        <taxon>Fenollaria</taxon>
    </lineage>
</organism>
<dbReference type="GO" id="GO:0008270">
    <property type="term" value="F:zinc ion binding"/>
    <property type="evidence" value="ECO:0007669"/>
    <property type="project" value="InterPro"/>
</dbReference>
<dbReference type="Proteomes" id="UP000831151">
    <property type="component" value="Chromosome"/>
</dbReference>
<evidence type="ECO:0000313" key="11">
    <source>
        <dbReference type="EMBL" id="UQK58965.1"/>
    </source>
</evidence>
<dbReference type="PANTHER" id="PTHR28570">
    <property type="entry name" value="ASPARTYL AMINOPEPTIDASE"/>
    <property type="match status" value="1"/>
</dbReference>
<dbReference type="Pfam" id="PF02127">
    <property type="entry name" value="Peptidase_M18"/>
    <property type="match status" value="1"/>
</dbReference>
<dbReference type="Gene3D" id="2.30.250.10">
    <property type="entry name" value="Aminopeptidase i, Domain 2"/>
    <property type="match status" value="1"/>
</dbReference>
<evidence type="ECO:0000256" key="10">
    <source>
        <dbReference type="RuleBase" id="RU004387"/>
    </source>
</evidence>
<evidence type="ECO:0000256" key="2">
    <source>
        <dbReference type="ARBA" id="ARBA00008290"/>
    </source>
</evidence>
<dbReference type="NCBIfam" id="NF002600">
    <property type="entry name" value="PRK02256.1"/>
    <property type="match status" value="1"/>
</dbReference>
<dbReference type="SUPFAM" id="SSF53187">
    <property type="entry name" value="Zn-dependent exopeptidases"/>
    <property type="match status" value="1"/>
</dbReference>
<keyword evidence="12" id="KW-1185">Reference proteome</keyword>
<keyword evidence="5 9" id="KW-0479">Metal-binding</keyword>
<evidence type="ECO:0000256" key="6">
    <source>
        <dbReference type="ARBA" id="ARBA00022801"/>
    </source>
</evidence>
<dbReference type="PANTHER" id="PTHR28570:SF2">
    <property type="entry name" value="M18 FAMILY AMINOPEPTIDASE 1-RELATED"/>
    <property type="match status" value="1"/>
</dbReference>
<evidence type="ECO:0000256" key="5">
    <source>
        <dbReference type="ARBA" id="ARBA00022723"/>
    </source>
</evidence>